<dbReference type="Pfam" id="PF00106">
    <property type="entry name" value="adh_short"/>
    <property type="match status" value="1"/>
</dbReference>
<feature type="binding site" evidence="12">
    <location>
        <position position="200"/>
    </location>
    <ligand>
        <name>substrate</name>
    </ligand>
</feature>
<comment type="catalytic activity">
    <reaction evidence="12">
        <text>a very-long-chain (3R)-3-hydroxyacyl-CoA + NADP(+) = a very-long-chain 3-oxoacyl-CoA + NADPH + H(+)</text>
        <dbReference type="Rhea" id="RHEA:48680"/>
        <dbReference type="ChEBI" id="CHEBI:15378"/>
        <dbReference type="ChEBI" id="CHEBI:57783"/>
        <dbReference type="ChEBI" id="CHEBI:58349"/>
        <dbReference type="ChEBI" id="CHEBI:85440"/>
        <dbReference type="ChEBI" id="CHEBI:90725"/>
        <dbReference type="EC" id="1.1.1.330"/>
    </reaction>
</comment>
<comment type="similarity">
    <text evidence="12 13">Belongs to the short-chain dehydrogenases/reductases (SDR) family.</text>
</comment>
<dbReference type="PIRSF" id="PIRSF000126">
    <property type="entry name" value="11-beta-HSD1"/>
    <property type="match status" value="1"/>
</dbReference>
<evidence type="ECO:0000256" key="8">
    <source>
        <dbReference type="ARBA" id="ARBA00023002"/>
    </source>
</evidence>
<dbReference type="HAMAP" id="MF_03107">
    <property type="entry name" value="3_ketoreductase"/>
    <property type="match status" value="1"/>
</dbReference>
<evidence type="ECO:0000256" key="1">
    <source>
        <dbReference type="ARBA" id="ARBA00005194"/>
    </source>
</evidence>
<dbReference type="PANTHER" id="PTHR43086:SF2">
    <property type="entry name" value="HYDROXYSTEROID DEHYDROGENASE-LIKE PROTEIN 1"/>
    <property type="match status" value="1"/>
</dbReference>
<evidence type="ECO:0000313" key="16">
    <source>
        <dbReference type="Proteomes" id="UP001150569"/>
    </source>
</evidence>
<feature type="active site" description="Proton acceptor" evidence="12">
    <location>
        <position position="213"/>
    </location>
</feature>
<protein>
    <recommendedName>
        <fullName evidence="12">Very-long-chain 3-oxoacyl-CoA reductase</fullName>
        <ecNumber evidence="12">1.1.1.330</ecNumber>
    </recommendedName>
    <alternativeName>
        <fullName evidence="12">3-ketoacyl-CoA reductase</fullName>
        <shortName evidence="12">3-ketoreductase</shortName>
        <shortName evidence="12">KAR</shortName>
    </alternativeName>
    <alternativeName>
        <fullName evidence="12">Microsomal beta-keto-reductase</fullName>
    </alternativeName>
</protein>
<keyword evidence="16" id="KW-1185">Reference proteome</keyword>
<dbReference type="PANTHER" id="PTHR43086">
    <property type="entry name" value="VERY-LONG-CHAIN 3-OXOOACYL-COA REDUCTASE"/>
    <property type="match status" value="1"/>
</dbReference>
<comment type="subcellular location">
    <subcellularLocation>
        <location evidence="12">Endoplasmic reticulum membrane</location>
        <topology evidence="12">Single-pass membrane protein</topology>
    </subcellularLocation>
</comment>
<evidence type="ECO:0000256" key="13">
    <source>
        <dbReference type="RuleBase" id="RU000363"/>
    </source>
</evidence>
<dbReference type="PRINTS" id="PR00081">
    <property type="entry name" value="GDHRDH"/>
</dbReference>
<dbReference type="PRINTS" id="PR00080">
    <property type="entry name" value="SDRFAMILY"/>
</dbReference>
<dbReference type="SUPFAM" id="SSF51735">
    <property type="entry name" value="NAD(P)-binding Rossmann-fold domains"/>
    <property type="match status" value="1"/>
</dbReference>
<dbReference type="GO" id="GO:0141040">
    <property type="term" value="F:very-long-chain 3-oxoacyl-CoA reductase activity"/>
    <property type="evidence" value="ECO:0007669"/>
    <property type="project" value="UniProtKB-EC"/>
</dbReference>
<feature type="transmembrane region" description="Helical" evidence="14">
    <location>
        <begin position="20"/>
        <end position="46"/>
    </location>
</feature>
<organism evidence="15 16">
    <name type="scientific">Tieghemiomyces parasiticus</name>
    <dbReference type="NCBI Taxonomy" id="78921"/>
    <lineage>
        <taxon>Eukaryota</taxon>
        <taxon>Fungi</taxon>
        <taxon>Fungi incertae sedis</taxon>
        <taxon>Zoopagomycota</taxon>
        <taxon>Kickxellomycotina</taxon>
        <taxon>Dimargaritomycetes</taxon>
        <taxon>Dimargaritales</taxon>
        <taxon>Dimargaritaceae</taxon>
        <taxon>Tieghemiomyces</taxon>
    </lineage>
</organism>
<evidence type="ECO:0000256" key="5">
    <source>
        <dbReference type="ARBA" id="ARBA00022832"/>
    </source>
</evidence>
<gene>
    <name evidence="15" type="ORF">IWQ60_007744</name>
</gene>
<evidence type="ECO:0000256" key="10">
    <source>
        <dbReference type="ARBA" id="ARBA00023136"/>
    </source>
</evidence>
<comment type="pathway">
    <text evidence="1">Lipid metabolism; fatty acid biosynthesis.</text>
</comment>
<dbReference type="PROSITE" id="PS00061">
    <property type="entry name" value="ADH_SHORT"/>
    <property type="match status" value="1"/>
</dbReference>
<evidence type="ECO:0000256" key="9">
    <source>
        <dbReference type="ARBA" id="ARBA00023098"/>
    </source>
</evidence>
<evidence type="ECO:0000256" key="12">
    <source>
        <dbReference type="HAMAP-Rule" id="MF_03107"/>
    </source>
</evidence>
<evidence type="ECO:0000256" key="4">
    <source>
        <dbReference type="ARBA" id="ARBA00022824"/>
    </source>
</evidence>
<sequence length="338" mass="36837">MFEVQLQQILDNPVLALSAALALLVGAVSLGRLVLSILTLLFDIFLNPGIPLDRFGAGQGSWAVVTGATDGLGKQFALELARRKFNVLLVGRTLTKLEAVREEINAQSPAAEVQHFQLDFAHPAPGAFLQLKALLEELTVGVLINNVGVSHDFPVPFHLESEERIHDIVEININGMLKMTHLVLPQMLSSGRGLILNLGSFAGHVPGPLLSVYSGSKAFVSTWSQALGAEVQAKGVTVEHLNTYFVVSAMSKIRKPSFFVPLPGPYVRAVLSRIGVRGGSNYPFTSSPILGHALANWAVDNFFSRQFWVMYSLTLHTDIRKRALRKKEREAAAVAKQN</sequence>
<dbReference type="Gene3D" id="3.40.50.720">
    <property type="entry name" value="NAD(P)-binding Rossmann-like Domain"/>
    <property type="match status" value="1"/>
</dbReference>
<dbReference type="OrthoDB" id="5545019at2759"/>
<dbReference type="EC" id="1.1.1.330" evidence="12"/>
<dbReference type="InterPro" id="IPR020904">
    <property type="entry name" value="Sc_DH/Rdtase_CS"/>
</dbReference>
<evidence type="ECO:0000256" key="11">
    <source>
        <dbReference type="ARBA" id="ARBA00023160"/>
    </source>
</evidence>
<dbReference type="InterPro" id="IPR002347">
    <property type="entry name" value="SDR_fam"/>
</dbReference>
<evidence type="ECO:0000256" key="3">
    <source>
        <dbReference type="ARBA" id="ARBA00022692"/>
    </source>
</evidence>
<reference evidence="15" key="1">
    <citation type="submission" date="2022-07" db="EMBL/GenBank/DDBJ databases">
        <title>Phylogenomic reconstructions and comparative analyses of Kickxellomycotina fungi.</title>
        <authorList>
            <person name="Reynolds N.K."/>
            <person name="Stajich J.E."/>
            <person name="Barry K."/>
            <person name="Grigoriev I.V."/>
            <person name="Crous P."/>
            <person name="Smith M.E."/>
        </authorList>
    </citation>
    <scope>NUCLEOTIDE SEQUENCE</scope>
    <source>
        <strain evidence="15">RSA 861</strain>
    </source>
</reference>
<comment type="function">
    <text evidence="12">Component of the microsomal membrane bound fatty acid elongation system, which produces the 26-carbon very long-chain fatty acids (VLCFA) from palmitate. Catalyzes the reduction of the 3-ketoacyl-CoA intermediate that is formed in each cycle of fatty acid elongation. VLCFAs serve as precursors for ceramide and sphingolipids.</text>
</comment>
<keyword evidence="8 12" id="KW-0560">Oxidoreductase</keyword>
<dbReference type="InterPro" id="IPR027533">
    <property type="entry name" value="3_ketoreductase_fungal"/>
</dbReference>
<dbReference type="AlphaFoldDB" id="A0A9W8DT34"/>
<dbReference type="InterPro" id="IPR036291">
    <property type="entry name" value="NAD(P)-bd_dom_sf"/>
</dbReference>
<evidence type="ECO:0000313" key="15">
    <source>
        <dbReference type="EMBL" id="KAJ1917548.1"/>
    </source>
</evidence>
<dbReference type="GO" id="GO:0045703">
    <property type="term" value="F:ketoreductase activity"/>
    <property type="evidence" value="ECO:0007669"/>
    <property type="project" value="UniProtKB-UniRule"/>
</dbReference>
<proteinExistence type="inferred from homology"/>
<evidence type="ECO:0000256" key="2">
    <source>
        <dbReference type="ARBA" id="ARBA00022516"/>
    </source>
</evidence>
<keyword evidence="10 12" id="KW-0472">Membrane</keyword>
<dbReference type="CDD" id="cd05356">
    <property type="entry name" value="17beta-HSD1_like_SDR_c"/>
    <property type="match status" value="1"/>
</dbReference>
<name>A0A9W8DT34_9FUNG</name>
<dbReference type="EMBL" id="JANBPT010000537">
    <property type="protein sequence ID" value="KAJ1917548.1"/>
    <property type="molecule type" value="Genomic_DNA"/>
</dbReference>
<evidence type="ECO:0000256" key="6">
    <source>
        <dbReference type="ARBA" id="ARBA00022857"/>
    </source>
</evidence>
<comment type="caution">
    <text evidence="15">The sequence shown here is derived from an EMBL/GenBank/DDBJ whole genome shotgun (WGS) entry which is preliminary data.</text>
</comment>
<dbReference type="GO" id="GO:0030497">
    <property type="term" value="P:fatty acid elongation"/>
    <property type="evidence" value="ECO:0007669"/>
    <property type="project" value="UniProtKB-UniRule"/>
</dbReference>
<dbReference type="GO" id="GO:0005789">
    <property type="term" value="C:endoplasmic reticulum membrane"/>
    <property type="evidence" value="ECO:0007669"/>
    <property type="project" value="UniProtKB-SubCell"/>
</dbReference>
<keyword evidence="7 12" id="KW-1133">Transmembrane helix</keyword>
<keyword evidence="2 12" id="KW-0444">Lipid biosynthesis</keyword>
<keyword evidence="3 12" id="KW-0812">Transmembrane</keyword>
<dbReference type="Proteomes" id="UP001150569">
    <property type="component" value="Unassembled WGS sequence"/>
</dbReference>
<keyword evidence="9 12" id="KW-0443">Lipid metabolism</keyword>
<evidence type="ECO:0000256" key="14">
    <source>
        <dbReference type="SAM" id="Phobius"/>
    </source>
</evidence>
<keyword evidence="5 12" id="KW-0276">Fatty acid metabolism</keyword>
<accession>A0A9W8DT34</accession>
<keyword evidence="11 12" id="KW-0275">Fatty acid biosynthesis</keyword>
<keyword evidence="6 12" id="KW-0521">NADP</keyword>
<keyword evidence="4 12" id="KW-0256">Endoplasmic reticulum</keyword>
<evidence type="ECO:0000256" key="7">
    <source>
        <dbReference type="ARBA" id="ARBA00022989"/>
    </source>
</evidence>
<dbReference type="FunFam" id="3.40.50.720:FF:000137">
    <property type="entry name" value="Hydroxysteroid (17-beta) dehydrogenase 3"/>
    <property type="match status" value="1"/>
</dbReference>